<dbReference type="SUPFAM" id="SSF52058">
    <property type="entry name" value="L domain-like"/>
    <property type="match status" value="1"/>
</dbReference>
<gene>
    <name evidence="13" type="ORF">KP509_34G018600</name>
</gene>
<dbReference type="Gene3D" id="3.30.200.20">
    <property type="entry name" value="Phosphorylase Kinase, domain 1"/>
    <property type="match status" value="1"/>
</dbReference>
<evidence type="ECO:0000256" key="6">
    <source>
        <dbReference type="ARBA" id="ARBA00022989"/>
    </source>
</evidence>
<feature type="signal peptide" evidence="11">
    <location>
        <begin position="1"/>
        <end position="21"/>
    </location>
</feature>
<sequence length="746" mass="82141">MEHPLVKQLLIGMIYMSLIAALHEPIQAFTDSRDVYALNQLYNSLSSPFLNGWSGNGGDPCVELWEGVACAGPNVTILGLSGLGLTGDLGSALENLTTLIVLDLSNNLLSGVLPLQLPPHVQEIDLSINQFTGNIPTSFAELMNLNKLNISNNLLSGSLPDMFSSMQGLTVLDLSSNALDGILPSSLSTLTSLSSLYLQDNSLTGTINLLAELPLTDLDVSNNSFTGWIPSELKKFSPSKFAGNLFNTFPAPPPPPPSVPTPPPPKQIKQNATVSSPSDSQRRAPGYHLTVSKWIGIGAAALLTVALVVIIILFFISRRKERDENGKFDSEHSWRGTINPPWKENKGQSYILAQDQKDLLEPIVKSPPGIHVSELTELKPPPIPGFLMEESSKSIIENPTEELEQMKPVILSPSRTNNMADFAELRPPPVPEFLKVDKSREPNGRARIRGTKSSIAAHAYNIADLQLATQSFSEENFIGNGTLGKVYKGQLLNGQVIAVKKLDYSVTRIEQADFLNFVSKISRFRHKNVVELIGYCVELGEHLLVYEFISNGSLYEKLHTEMENKTRLNWEARVRIALGTARALEYLQETCRPPIFHRNLTSINILLDDELIPHLSDCGLSNYLQHEQTSAERLGYSAPEHISSGIYTIESDIYSFGLVMLELLTGRKVLDSSRPRSEQSLVRWAAPQLCDIDALASMLDPSIDGSFSKKSMSRFADVISQCVQADPNFRPSMGEIVQCLEQLQEV</sequence>
<feature type="chain" id="PRO_5035724080" description="Protein kinase domain-containing protein" evidence="11">
    <location>
        <begin position="22"/>
        <end position="746"/>
    </location>
</feature>
<evidence type="ECO:0000256" key="7">
    <source>
        <dbReference type="ARBA" id="ARBA00023136"/>
    </source>
</evidence>
<dbReference type="PANTHER" id="PTHR48007">
    <property type="entry name" value="LEUCINE-RICH REPEAT RECEPTOR-LIKE PROTEIN KINASE PXC1"/>
    <property type="match status" value="1"/>
</dbReference>
<dbReference type="AlphaFoldDB" id="A0A8T2QJA9"/>
<comment type="subcellular location">
    <subcellularLocation>
        <location evidence="1">Membrane</location>
    </subcellularLocation>
</comment>
<dbReference type="Pfam" id="PF07714">
    <property type="entry name" value="PK_Tyr_Ser-Thr"/>
    <property type="match status" value="1"/>
</dbReference>
<keyword evidence="14" id="KW-1185">Reference proteome</keyword>
<evidence type="ECO:0000256" key="2">
    <source>
        <dbReference type="ARBA" id="ARBA00022614"/>
    </source>
</evidence>
<dbReference type="OrthoDB" id="676979at2759"/>
<dbReference type="Gene3D" id="1.10.510.10">
    <property type="entry name" value="Transferase(Phosphotransferase) domain 1"/>
    <property type="match status" value="1"/>
</dbReference>
<feature type="compositionally biased region" description="Pro residues" evidence="9">
    <location>
        <begin position="250"/>
        <end position="266"/>
    </location>
</feature>
<evidence type="ECO:0000256" key="4">
    <source>
        <dbReference type="ARBA" id="ARBA00022729"/>
    </source>
</evidence>
<dbReference type="InterPro" id="IPR011009">
    <property type="entry name" value="Kinase-like_dom_sf"/>
</dbReference>
<name>A0A8T2QJA9_CERRI</name>
<keyword evidence="5" id="KW-0677">Repeat</keyword>
<evidence type="ECO:0000256" key="8">
    <source>
        <dbReference type="ARBA" id="ARBA00023170"/>
    </source>
</evidence>
<evidence type="ECO:0000256" key="5">
    <source>
        <dbReference type="ARBA" id="ARBA00022737"/>
    </source>
</evidence>
<dbReference type="Proteomes" id="UP000825935">
    <property type="component" value="Chromosome 34"/>
</dbReference>
<feature type="compositionally biased region" description="Polar residues" evidence="9">
    <location>
        <begin position="268"/>
        <end position="279"/>
    </location>
</feature>
<dbReference type="Pfam" id="PF00560">
    <property type="entry name" value="LRR_1"/>
    <property type="match status" value="3"/>
</dbReference>
<dbReference type="EMBL" id="CM035439">
    <property type="protein sequence ID" value="KAH7283670.1"/>
    <property type="molecule type" value="Genomic_DNA"/>
</dbReference>
<proteinExistence type="predicted"/>
<evidence type="ECO:0000313" key="14">
    <source>
        <dbReference type="Proteomes" id="UP000825935"/>
    </source>
</evidence>
<dbReference type="InterPro" id="IPR032675">
    <property type="entry name" value="LRR_dom_sf"/>
</dbReference>
<evidence type="ECO:0000256" key="1">
    <source>
        <dbReference type="ARBA" id="ARBA00004370"/>
    </source>
</evidence>
<feature type="domain" description="Protein kinase" evidence="12">
    <location>
        <begin position="472"/>
        <end position="743"/>
    </location>
</feature>
<keyword evidence="3 10" id="KW-0812">Transmembrane</keyword>
<reference evidence="13" key="1">
    <citation type="submission" date="2021-08" db="EMBL/GenBank/DDBJ databases">
        <title>WGS assembly of Ceratopteris richardii.</title>
        <authorList>
            <person name="Marchant D.B."/>
            <person name="Chen G."/>
            <person name="Jenkins J."/>
            <person name="Shu S."/>
            <person name="Leebens-Mack J."/>
            <person name="Grimwood J."/>
            <person name="Schmutz J."/>
            <person name="Soltis P."/>
            <person name="Soltis D."/>
            <person name="Chen Z.-H."/>
        </authorList>
    </citation>
    <scope>NUCLEOTIDE SEQUENCE</scope>
    <source>
        <strain evidence="13">Whitten #5841</strain>
        <tissue evidence="13">Leaf</tissue>
    </source>
</reference>
<dbReference type="InterPro" id="IPR001245">
    <property type="entry name" value="Ser-Thr/Tyr_kinase_cat_dom"/>
</dbReference>
<dbReference type="PANTHER" id="PTHR48007:SF22">
    <property type="entry name" value="PROTEIN STRUBBELIG-RECEPTOR FAMILY 3-LIKE ISOFORM X1"/>
    <property type="match status" value="1"/>
</dbReference>
<organism evidence="13 14">
    <name type="scientific">Ceratopteris richardii</name>
    <name type="common">Triangle waterfern</name>
    <dbReference type="NCBI Taxonomy" id="49495"/>
    <lineage>
        <taxon>Eukaryota</taxon>
        <taxon>Viridiplantae</taxon>
        <taxon>Streptophyta</taxon>
        <taxon>Embryophyta</taxon>
        <taxon>Tracheophyta</taxon>
        <taxon>Polypodiopsida</taxon>
        <taxon>Polypodiidae</taxon>
        <taxon>Polypodiales</taxon>
        <taxon>Pteridineae</taxon>
        <taxon>Pteridaceae</taxon>
        <taxon>Parkerioideae</taxon>
        <taxon>Ceratopteris</taxon>
    </lineage>
</organism>
<dbReference type="GO" id="GO:0005524">
    <property type="term" value="F:ATP binding"/>
    <property type="evidence" value="ECO:0007669"/>
    <property type="project" value="InterPro"/>
</dbReference>
<feature type="region of interest" description="Disordered" evidence="9">
    <location>
        <begin position="247"/>
        <end position="283"/>
    </location>
</feature>
<protein>
    <recommendedName>
        <fullName evidence="12">Protein kinase domain-containing protein</fullName>
    </recommendedName>
</protein>
<dbReference type="GO" id="GO:0016020">
    <property type="term" value="C:membrane"/>
    <property type="evidence" value="ECO:0007669"/>
    <property type="project" value="UniProtKB-SubCell"/>
</dbReference>
<dbReference type="FunFam" id="3.80.10.10:FF:000062">
    <property type="entry name" value="protein STRUBBELIG-RECEPTOR FAMILY 3"/>
    <property type="match status" value="1"/>
</dbReference>
<keyword evidence="4 11" id="KW-0732">Signal</keyword>
<dbReference type="Gene3D" id="3.80.10.10">
    <property type="entry name" value="Ribonuclease Inhibitor"/>
    <property type="match status" value="2"/>
</dbReference>
<evidence type="ECO:0000256" key="9">
    <source>
        <dbReference type="SAM" id="MobiDB-lite"/>
    </source>
</evidence>
<keyword evidence="7 10" id="KW-0472">Membrane</keyword>
<accession>A0A8T2QJA9</accession>
<dbReference type="Pfam" id="PF08263">
    <property type="entry name" value="LRRNT_2"/>
    <property type="match status" value="1"/>
</dbReference>
<dbReference type="OMA" id="RANCYSI"/>
<dbReference type="SUPFAM" id="SSF56112">
    <property type="entry name" value="Protein kinase-like (PK-like)"/>
    <property type="match status" value="1"/>
</dbReference>
<evidence type="ECO:0000256" key="11">
    <source>
        <dbReference type="SAM" id="SignalP"/>
    </source>
</evidence>
<dbReference type="InterPro" id="IPR013210">
    <property type="entry name" value="LRR_N_plant-typ"/>
</dbReference>
<dbReference type="InterPro" id="IPR046959">
    <property type="entry name" value="PRK1-6/SRF4-like"/>
</dbReference>
<dbReference type="GO" id="GO:0004672">
    <property type="term" value="F:protein kinase activity"/>
    <property type="evidence" value="ECO:0007669"/>
    <property type="project" value="InterPro"/>
</dbReference>
<evidence type="ECO:0000256" key="10">
    <source>
        <dbReference type="SAM" id="Phobius"/>
    </source>
</evidence>
<dbReference type="PROSITE" id="PS50011">
    <property type="entry name" value="PROTEIN_KINASE_DOM"/>
    <property type="match status" value="1"/>
</dbReference>
<dbReference type="InterPro" id="IPR001611">
    <property type="entry name" value="Leu-rich_rpt"/>
</dbReference>
<evidence type="ECO:0000313" key="13">
    <source>
        <dbReference type="EMBL" id="KAH7283670.1"/>
    </source>
</evidence>
<keyword evidence="8" id="KW-0675">Receptor</keyword>
<dbReference type="InterPro" id="IPR000719">
    <property type="entry name" value="Prot_kinase_dom"/>
</dbReference>
<keyword evidence="6 10" id="KW-1133">Transmembrane helix</keyword>
<evidence type="ECO:0000256" key="3">
    <source>
        <dbReference type="ARBA" id="ARBA00022692"/>
    </source>
</evidence>
<dbReference type="FunFam" id="3.30.200.20:FF:000125">
    <property type="entry name" value="Protein STRUBBELIG-RECEPTOR FAMILY 8"/>
    <property type="match status" value="1"/>
</dbReference>
<keyword evidence="2" id="KW-0433">Leucine-rich repeat</keyword>
<dbReference type="Pfam" id="PF13855">
    <property type="entry name" value="LRR_8"/>
    <property type="match status" value="1"/>
</dbReference>
<dbReference type="FunFam" id="1.10.510.10:FF:000095">
    <property type="entry name" value="protein STRUBBELIG-RECEPTOR FAMILY 8"/>
    <property type="match status" value="1"/>
</dbReference>
<comment type="caution">
    <text evidence="13">The sequence shown here is derived from an EMBL/GenBank/DDBJ whole genome shotgun (WGS) entry which is preliminary data.</text>
</comment>
<feature type="transmembrane region" description="Helical" evidence="10">
    <location>
        <begin position="294"/>
        <end position="316"/>
    </location>
</feature>
<evidence type="ECO:0000259" key="12">
    <source>
        <dbReference type="PROSITE" id="PS50011"/>
    </source>
</evidence>